<evidence type="ECO:0000313" key="2">
    <source>
        <dbReference type="Proteomes" id="UP000229893"/>
    </source>
</evidence>
<dbReference type="PANTHER" id="PTHR15364:SF0">
    <property type="entry name" value="2'-DEOXYNUCLEOSIDE 5'-PHOSPHATE N-HYDROLASE 1"/>
    <property type="match status" value="1"/>
</dbReference>
<proteinExistence type="predicted"/>
<dbReference type="EMBL" id="PCWO01000018">
    <property type="protein sequence ID" value="PIR05051.1"/>
    <property type="molecule type" value="Genomic_DNA"/>
</dbReference>
<comment type="caution">
    <text evidence="1">The sequence shown here is derived from an EMBL/GenBank/DDBJ whole genome shotgun (WGS) entry which is preliminary data.</text>
</comment>
<sequence length="160" mass="17641">MQNSKVVYFAGAIRGDRSLAYVMRKIVEFVQGLGLTVLTEHVIADDPIATFAGKVGKEKADLLAEDVEQQDIAWLDQATHVIAEISGASTGTGREIEYARTKGSFGKVGAKVLCLYHTERELFASPMVRGMTPDRYPNVVIRSYTDVEEAKSLIKDFLEV</sequence>
<reference evidence="1 2" key="1">
    <citation type="submission" date="2017-09" db="EMBL/GenBank/DDBJ databases">
        <title>Depth-based differentiation of microbial function through sediment-hosted aquifers and enrichment of novel symbionts in the deep terrestrial subsurface.</title>
        <authorList>
            <person name="Probst A.J."/>
            <person name="Ladd B."/>
            <person name="Jarett J.K."/>
            <person name="Geller-Mcgrath D.E."/>
            <person name="Sieber C.M."/>
            <person name="Emerson J.B."/>
            <person name="Anantharaman K."/>
            <person name="Thomas B.C."/>
            <person name="Malmstrom R."/>
            <person name="Stieglmeier M."/>
            <person name="Klingl A."/>
            <person name="Woyke T."/>
            <person name="Ryan C.M."/>
            <person name="Banfield J.F."/>
        </authorList>
    </citation>
    <scope>NUCLEOTIDE SEQUENCE [LARGE SCALE GENOMIC DNA]</scope>
    <source>
        <strain evidence="1">CG11_big_fil_rev_8_21_14_0_20_35_14</strain>
    </source>
</reference>
<evidence type="ECO:0000313" key="1">
    <source>
        <dbReference type="EMBL" id="PIR05051.1"/>
    </source>
</evidence>
<protein>
    <recommendedName>
        <fullName evidence="3">2'-deoxynucleoside 5'-phosphate N-hydrolase 1</fullName>
    </recommendedName>
</protein>
<evidence type="ECO:0008006" key="3">
    <source>
        <dbReference type="Google" id="ProtNLM"/>
    </source>
</evidence>
<dbReference type="AlphaFoldDB" id="A0A2H0N823"/>
<dbReference type="InterPro" id="IPR007710">
    <property type="entry name" value="Nucleoside_deoxyribTrfase"/>
</dbReference>
<dbReference type="GO" id="GO:0070694">
    <property type="term" value="F:5-hydroxymethyl-dUMP N-hydrolase activity"/>
    <property type="evidence" value="ECO:0007669"/>
    <property type="project" value="TreeGrafter"/>
</dbReference>
<dbReference type="Pfam" id="PF05014">
    <property type="entry name" value="Nuc_deoxyrib_tr"/>
    <property type="match status" value="1"/>
</dbReference>
<dbReference type="SUPFAM" id="SSF52309">
    <property type="entry name" value="N-(deoxy)ribosyltransferase-like"/>
    <property type="match status" value="1"/>
</dbReference>
<accession>A0A2H0N823</accession>
<name>A0A2H0N823_9BACT</name>
<gene>
    <name evidence="1" type="ORF">COV57_01225</name>
</gene>
<dbReference type="InterPro" id="IPR051239">
    <property type="entry name" value="2'-dNMP_N-hydrolase"/>
</dbReference>
<dbReference type="Gene3D" id="3.40.50.450">
    <property type="match status" value="1"/>
</dbReference>
<dbReference type="Proteomes" id="UP000229893">
    <property type="component" value="Unassembled WGS sequence"/>
</dbReference>
<dbReference type="PANTHER" id="PTHR15364">
    <property type="entry name" value="2'-DEOXYNUCLEOSIDE 5'-PHOSPHATE N-HYDROLASE 1"/>
    <property type="match status" value="1"/>
</dbReference>
<organism evidence="1 2">
    <name type="scientific">Candidatus Liptonbacteria bacterium CG11_big_fil_rev_8_21_14_0_20_35_14</name>
    <dbReference type="NCBI Taxonomy" id="1974634"/>
    <lineage>
        <taxon>Bacteria</taxon>
        <taxon>Candidatus Liptoniibacteriota</taxon>
    </lineage>
</organism>
<dbReference type="GO" id="GO:0009159">
    <property type="term" value="P:deoxyribonucleoside monophosphate catabolic process"/>
    <property type="evidence" value="ECO:0007669"/>
    <property type="project" value="TreeGrafter"/>
</dbReference>